<feature type="compositionally biased region" description="Low complexity" evidence="1">
    <location>
        <begin position="593"/>
        <end position="608"/>
    </location>
</feature>
<feature type="region of interest" description="Disordered" evidence="1">
    <location>
        <begin position="534"/>
        <end position="554"/>
    </location>
</feature>
<dbReference type="GeneID" id="19243201"/>
<dbReference type="EMBL" id="KE721288">
    <property type="protein sequence ID" value="ERF70793.1"/>
    <property type="molecule type" value="Genomic_DNA"/>
</dbReference>
<dbReference type="Gene3D" id="3.80.10.10">
    <property type="entry name" value="Ribonuclease Inhibitor"/>
    <property type="match status" value="1"/>
</dbReference>
<dbReference type="OrthoDB" id="3210378at2759"/>
<feature type="region of interest" description="Disordered" evidence="1">
    <location>
        <begin position="60"/>
        <end position="95"/>
    </location>
</feature>
<keyword evidence="3" id="KW-1185">Reference proteome</keyword>
<name>U1GFB9_ENDPU</name>
<dbReference type="RefSeq" id="XP_007803574.1">
    <property type="nucleotide sequence ID" value="XM_007805383.1"/>
</dbReference>
<feature type="region of interest" description="Disordered" evidence="1">
    <location>
        <begin position="593"/>
        <end position="640"/>
    </location>
</feature>
<proteinExistence type="predicted"/>
<organism evidence="2 3">
    <name type="scientific">Endocarpon pusillum (strain Z07020 / HMAS-L-300199)</name>
    <name type="common">Lichen-forming fungus</name>
    <dbReference type="NCBI Taxonomy" id="1263415"/>
    <lineage>
        <taxon>Eukaryota</taxon>
        <taxon>Fungi</taxon>
        <taxon>Dikarya</taxon>
        <taxon>Ascomycota</taxon>
        <taxon>Pezizomycotina</taxon>
        <taxon>Eurotiomycetes</taxon>
        <taxon>Chaetothyriomycetidae</taxon>
        <taxon>Verrucariales</taxon>
        <taxon>Verrucariaceae</taxon>
        <taxon>Endocarpon</taxon>
    </lineage>
</organism>
<dbReference type="HOGENOM" id="CLU_008827_0_0_1"/>
<dbReference type="SUPFAM" id="SSF52047">
    <property type="entry name" value="RNI-like"/>
    <property type="match status" value="1"/>
</dbReference>
<protein>
    <recommendedName>
        <fullName evidence="4">F-box domain-containing protein</fullName>
    </recommendedName>
</protein>
<gene>
    <name evidence="2" type="ORF">EPUS_08351</name>
</gene>
<evidence type="ECO:0000313" key="2">
    <source>
        <dbReference type="EMBL" id="ERF70793.1"/>
    </source>
</evidence>
<sequence>MANPYQVRPFAVDPKRVHRGSLSPDDAAAMSGGRQPTVYDNTEIFFQQVKTVMTHIPRNGSLSSLDSIPSQRSSNTSWVSNYTQPTVPSPEPGTFSLGSKPSHPGLQRGPIFKRISQGVYDCILEQLQDLHSDRLSPSCATCYMRDLVALQLTSRSWDRAVRKTLYSKIHISDNDSPTQLKKYKMKYGTRLRLLRRTLRERRMLGALVKELTVPDPAIPPLLPNARPNPGFVEYRDLLASLVMVCPNLERLQGFYTFYNHEFDRLTHALSTRRRLKEHVWIVSENQAVTERSHYQVSPGLLDEHQVYQFMHYHYAWSQLETLMFCSPGGTGVLEHELFLRVFPLLPSLRHLCVSCFDGDDFMDQTLLALPALISLRLEECPGISGSGLSRWAASPAAHTVESLTLIHQNLGELVTISKILTSLPQLLKFTIVQADISPAIPDSIMIFQPILASPTLKHLHWDVAPSGQYTSTKYYADLPPSSQGSQTANSHLAASILHAGFPNLVALRAPQDLDPPGVLQEVCRPTTNASILLPADRYGLPPKSRGSKSAMPEVLPTNNSLHAARVRAQSYIDSASKSEKEFCKVIITDHSNQEASSHKSSSSNHSVSTDPTDPGDLFSDPQDPCLDTGADRALSPMTQSNKQFSTAISSMLDASSSEEKTTSVCRSDPMQPVKLHEYSFAPFLGRVSVSVSSPASSVLNPPRFNLLPDVPGYDMEGGIIGWADLLRLKEKDDRAVNGPAWIRDGCTGRWNQGCARGPGWWRHTERERRSGRIIGTGHFF</sequence>
<evidence type="ECO:0000256" key="1">
    <source>
        <dbReference type="SAM" id="MobiDB-lite"/>
    </source>
</evidence>
<accession>U1GFB9</accession>
<reference evidence="3" key="1">
    <citation type="journal article" date="2014" name="BMC Genomics">
        <title>Genome characteristics reveal the impact of lichenization on lichen-forming fungus Endocarpon pusillum Hedwig (Verrucariales, Ascomycota).</title>
        <authorList>
            <person name="Wang Y.-Y."/>
            <person name="Liu B."/>
            <person name="Zhang X.-Y."/>
            <person name="Zhou Q.-M."/>
            <person name="Zhang T."/>
            <person name="Li H."/>
            <person name="Yu Y.-F."/>
            <person name="Zhang X.-L."/>
            <person name="Hao X.-Y."/>
            <person name="Wang M."/>
            <person name="Wang L."/>
            <person name="Wei J.-C."/>
        </authorList>
    </citation>
    <scope>NUCLEOTIDE SEQUENCE [LARGE SCALE GENOMIC DNA]</scope>
    <source>
        <strain evidence="3">Z07020 / HMAS-L-300199</strain>
    </source>
</reference>
<dbReference type="AlphaFoldDB" id="U1GFB9"/>
<dbReference type="InterPro" id="IPR032675">
    <property type="entry name" value="LRR_dom_sf"/>
</dbReference>
<dbReference type="eggNOG" id="ENOG502R4KZ">
    <property type="taxonomic scope" value="Eukaryota"/>
</dbReference>
<evidence type="ECO:0000313" key="3">
    <source>
        <dbReference type="Proteomes" id="UP000019373"/>
    </source>
</evidence>
<feature type="compositionally biased region" description="Polar residues" evidence="1">
    <location>
        <begin position="60"/>
        <end position="86"/>
    </location>
</feature>
<evidence type="ECO:0008006" key="4">
    <source>
        <dbReference type="Google" id="ProtNLM"/>
    </source>
</evidence>
<dbReference type="Proteomes" id="UP000019373">
    <property type="component" value="Unassembled WGS sequence"/>
</dbReference>